<feature type="compositionally biased region" description="Basic and acidic residues" evidence="1">
    <location>
        <begin position="1"/>
        <end position="11"/>
    </location>
</feature>
<dbReference type="EMBL" id="JACHMD010000001">
    <property type="protein sequence ID" value="MBB4668230.1"/>
    <property type="molecule type" value="Genomic_DNA"/>
</dbReference>
<comment type="caution">
    <text evidence="2">The sequence shown here is derived from an EMBL/GenBank/DDBJ whole genome shotgun (WGS) entry which is preliminary data.</text>
</comment>
<sequence length="62" mass="6473">MTDHRDQHDPTKPIPGGELPDEDPIEAASDAAAHDEGVPVEGIEPGVDPDSADSSSALNRKD</sequence>
<reference evidence="2 3" key="1">
    <citation type="submission" date="2020-08" db="EMBL/GenBank/DDBJ databases">
        <title>Sequencing the genomes of 1000 actinobacteria strains.</title>
        <authorList>
            <person name="Klenk H.-P."/>
        </authorList>
    </citation>
    <scope>NUCLEOTIDE SEQUENCE [LARGE SCALE GENOMIC DNA]</scope>
    <source>
        <strain evidence="2 3">DSM 24947</strain>
    </source>
</reference>
<accession>A0A7W7BSY0</accession>
<proteinExistence type="predicted"/>
<dbReference type="RefSeq" id="WP_184219911.1">
    <property type="nucleotide sequence ID" value="NZ_JACHMD010000001.1"/>
</dbReference>
<feature type="compositionally biased region" description="Polar residues" evidence="1">
    <location>
        <begin position="52"/>
        <end position="62"/>
    </location>
</feature>
<evidence type="ECO:0000313" key="2">
    <source>
        <dbReference type="EMBL" id="MBB4668230.1"/>
    </source>
</evidence>
<keyword evidence="3" id="KW-1185">Reference proteome</keyword>
<gene>
    <name evidence="2" type="ORF">BKA24_002939</name>
</gene>
<name>A0A7W7BSY0_9MICO</name>
<evidence type="ECO:0000313" key="3">
    <source>
        <dbReference type="Proteomes" id="UP000573729"/>
    </source>
</evidence>
<dbReference type="Proteomes" id="UP000573729">
    <property type="component" value="Unassembled WGS sequence"/>
</dbReference>
<dbReference type="AlphaFoldDB" id="A0A7W7BSY0"/>
<evidence type="ECO:0000256" key="1">
    <source>
        <dbReference type="SAM" id="MobiDB-lite"/>
    </source>
</evidence>
<organism evidence="2 3">
    <name type="scientific">Microbacterium marinum</name>
    <dbReference type="NCBI Taxonomy" id="421115"/>
    <lineage>
        <taxon>Bacteria</taxon>
        <taxon>Bacillati</taxon>
        <taxon>Actinomycetota</taxon>
        <taxon>Actinomycetes</taxon>
        <taxon>Micrococcales</taxon>
        <taxon>Microbacteriaceae</taxon>
        <taxon>Microbacterium</taxon>
    </lineage>
</organism>
<protein>
    <submittedName>
        <fullName evidence="2">Uncharacterized protein</fullName>
    </submittedName>
</protein>
<feature type="region of interest" description="Disordered" evidence="1">
    <location>
        <begin position="1"/>
        <end position="62"/>
    </location>
</feature>